<dbReference type="SUPFAM" id="SSF52540">
    <property type="entry name" value="P-loop containing nucleoside triphosphate hydrolases"/>
    <property type="match status" value="1"/>
</dbReference>
<evidence type="ECO:0000256" key="2">
    <source>
        <dbReference type="ARBA" id="ARBA00017703"/>
    </source>
</evidence>
<comment type="caution">
    <text evidence="11">The sequence shown here is derived from an EMBL/GenBank/DDBJ whole genome shotgun (WGS) entry which is preliminary data.</text>
</comment>
<keyword evidence="3 11" id="KW-0808">Transferase</keyword>
<dbReference type="Gene3D" id="3.40.50.300">
    <property type="entry name" value="P-loop containing nucleotide triphosphate hydrolases"/>
    <property type="match status" value="1"/>
</dbReference>
<accession>A0A2H9TCT2</accession>
<dbReference type="Gene3D" id="1.20.272.10">
    <property type="match status" value="1"/>
</dbReference>
<evidence type="ECO:0000256" key="8">
    <source>
        <dbReference type="ARBA" id="ARBA00049244"/>
    </source>
</evidence>
<dbReference type="GO" id="GO:0006261">
    <property type="term" value="P:DNA-templated DNA replication"/>
    <property type="evidence" value="ECO:0007669"/>
    <property type="project" value="TreeGrafter"/>
</dbReference>
<protein>
    <recommendedName>
        <fullName evidence="2">DNA polymerase III subunit delta</fullName>
        <ecNumber evidence="1">2.7.7.7</ecNumber>
    </recommendedName>
</protein>
<reference evidence="11" key="1">
    <citation type="journal article" date="2017" name="Appl. Environ. Microbiol.">
        <title>Molecular characterization of an Endozoicomonas-like organism causing infection in king scallop Pecten maximus L.</title>
        <authorList>
            <person name="Cano I."/>
            <person name="van Aerle R."/>
            <person name="Ross S."/>
            <person name="Verner-Jeffreys D.W."/>
            <person name="Paley R.K."/>
            <person name="Rimmer G."/>
            <person name="Ryder D."/>
            <person name="Hooper P."/>
            <person name="Stone D."/>
            <person name="Feist S.W."/>
        </authorList>
    </citation>
    <scope>NUCLEOTIDE SEQUENCE</scope>
</reference>
<keyword evidence="5" id="KW-0235">DNA replication</keyword>
<dbReference type="GO" id="GO:0009360">
    <property type="term" value="C:DNA polymerase III complex"/>
    <property type="evidence" value="ECO:0007669"/>
    <property type="project" value="InterPro"/>
</dbReference>
<evidence type="ECO:0000259" key="10">
    <source>
        <dbReference type="Pfam" id="PF21694"/>
    </source>
</evidence>
<name>A0A2H9TCT2_9ZZZZ</name>
<comment type="similarity">
    <text evidence="7">Belongs to the DNA polymerase HolA subunit family.</text>
</comment>
<evidence type="ECO:0000256" key="6">
    <source>
        <dbReference type="ARBA" id="ARBA00022932"/>
    </source>
</evidence>
<evidence type="ECO:0000256" key="3">
    <source>
        <dbReference type="ARBA" id="ARBA00022679"/>
    </source>
</evidence>
<dbReference type="InterPro" id="IPR048466">
    <property type="entry name" value="DNA_pol3_delta-like_C"/>
</dbReference>
<dbReference type="PANTHER" id="PTHR34388">
    <property type="entry name" value="DNA POLYMERASE III SUBUNIT DELTA"/>
    <property type="match status" value="1"/>
</dbReference>
<evidence type="ECO:0000256" key="1">
    <source>
        <dbReference type="ARBA" id="ARBA00012417"/>
    </source>
</evidence>
<dbReference type="Pfam" id="PF06144">
    <property type="entry name" value="DNA_pol3_delta"/>
    <property type="match status" value="1"/>
</dbReference>
<evidence type="ECO:0000256" key="4">
    <source>
        <dbReference type="ARBA" id="ARBA00022695"/>
    </source>
</evidence>
<dbReference type="InterPro" id="IPR008921">
    <property type="entry name" value="DNA_pol3_clamp-load_cplx_C"/>
</dbReference>
<comment type="catalytic activity">
    <reaction evidence="8">
        <text>DNA(n) + a 2'-deoxyribonucleoside 5'-triphosphate = DNA(n+1) + diphosphate</text>
        <dbReference type="Rhea" id="RHEA:22508"/>
        <dbReference type="Rhea" id="RHEA-COMP:17339"/>
        <dbReference type="Rhea" id="RHEA-COMP:17340"/>
        <dbReference type="ChEBI" id="CHEBI:33019"/>
        <dbReference type="ChEBI" id="CHEBI:61560"/>
        <dbReference type="ChEBI" id="CHEBI:173112"/>
        <dbReference type="EC" id="2.7.7.7"/>
    </reaction>
</comment>
<dbReference type="Pfam" id="PF21694">
    <property type="entry name" value="DNA_pol3_delta_C"/>
    <property type="match status" value="1"/>
</dbReference>
<dbReference type="Gene3D" id="1.10.8.60">
    <property type="match status" value="1"/>
</dbReference>
<keyword evidence="4 11" id="KW-0548">Nucleotidyltransferase</keyword>
<dbReference type="EMBL" id="NSIT01000002">
    <property type="protein sequence ID" value="PJE80908.1"/>
    <property type="molecule type" value="Genomic_DNA"/>
</dbReference>
<dbReference type="InterPro" id="IPR010372">
    <property type="entry name" value="DNA_pol3_delta_N"/>
</dbReference>
<dbReference type="InterPro" id="IPR005790">
    <property type="entry name" value="DNA_polIII_delta"/>
</dbReference>
<dbReference type="SUPFAM" id="SSF48019">
    <property type="entry name" value="post-AAA+ oligomerization domain-like"/>
    <property type="match status" value="1"/>
</dbReference>
<evidence type="ECO:0000256" key="7">
    <source>
        <dbReference type="ARBA" id="ARBA00034754"/>
    </source>
</evidence>
<dbReference type="GO" id="GO:0003887">
    <property type="term" value="F:DNA-directed DNA polymerase activity"/>
    <property type="evidence" value="ECO:0007669"/>
    <property type="project" value="UniProtKB-KW"/>
</dbReference>
<gene>
    <name evidence="11" type="primary">holA</name>
    <name evidence="11" type="ORF">CI610_00066</name>
</gene>
<organism evidence="11">
    <name type="scientific">invertebrate metagenome</name>
    <dbReference type="NCBI Taxonomy" id="1711999"/>
    <lineage>
        <taxon>unclassified sequences</taxon>
        <taxon>metagenomes</taxon>
        <taxon>organismal metagenomes</taxon>
    </lineage>
</organism>
<dbReference type="CDD" id="cd18138">
    <property type="entry name" value="HLD_clamp_pol_III_delta"/>
    <property type="match status" value="1"/>
</dbReference>
<dbReference type="EC" id="2.7.7.7" evidence="1"/>
<dbReference type="GO" id="GO:0003677">
    <property type="term" value="F:DNA binding"/>
    <property type="evidence" value="ECO:0007669"/>
    <property type="project" value="InterPro"/>
</dbReference>
<evidence type="ECO:0000313" key="11">
    <source>
        <dbReference type="EMBL" id="PJE80908.1"/>
    </source>
</evidence>
<feature type="domain" description="DNA polymerase III delta N-terminal" evidence="9">
    <location>
        <begin position="20"/>
        <end position="135"/>
    </location>
</feature>
<dbReference type="AlphaFoldDB" id="A0A2H9TCT2"/>
<dbReference type="NCBIfam" id="TIGR01128">
    <property type="entry name" value="holA"/>
    <property type="match status" value="1"/>
</dbReference>
<evidence type="ECO:0000259" key="9">
    <source>
        <dbReference type="Pfam" id="PF06144"/>
    </source>
</evidence>
<evidence type="ECO:0000256" key="5">
    <source>
        <dbReference type="ARBA" id="ARBA00022705"/>
    </source>
</evidence>
<proteinExistence type="inferred from homology"/>
<feature type="domain" description="DNA polymerase III delta subunit-like C-terminal" evidence="10">
    <location>
        <begin position="211"/>
        <end position="322"/>
    </location>
</feature>
<keyword evidence="6" id="KW-0239">DNA-directed DNA polymerase</keyword>
<sequence>MKLASDKLASHLKKELAPVYIIGGAEPLVVMECADQVRHSACKAGFSEREVFYAESGFDWEDLALSLSSLSLFSNKRLFELRLNTKPGTEGAKVLEHYANHLSSDSILLIITGRLDSSATRTKWFKALDKAGVYIPIWPVEAASLTEWIVKRLQASHFNIAPDALAVLAERVEGNLLAAAQEIEKLKLLAAGKTIDLDAVGNSVSDSARYDVFDLSNSILKGDIPSCIRIFNGLKAEGIEASVVLWAIARDLRLLNRVGRAMAGKGRLEKVLEDMAHSMNMSPFLMKKRRRSIGQALHRHSEKSIRQMMVEAGEIDEIVKGVRNGDSWHSLMNLVLQLAGARPPIALSSVSF</sequence>
<dbReference type="PANTHER" id="PTHR34388:SF1">
    <property type="entry name" value="DNA POLYMERASE III SUBUNIT DELTA"/>
    <property type="match status" value="1"/>
</dbReference>
<dbReference type="InterPro" id="IPR027417">
    <property type="entry name" value="P-loop_NTPase"/>
</dbReference>